<evidence type="ECO:0000313" key="3">
    <source>
        <dbReference type="Proteomes" id="UP000054248"/>
    </source>
</evidence>
<name>A0A0C3LMB5_9AGAM</name>
<dbReference type="HOGENOM" id="CLU_556905_0_0_1"/>
<dbReference type="Proteomes" id="UP000054248">
    <property type="component" value="Unassembled WGS sequence"/>
</dbReference>
<dbReference type="AlphaFoldDB" id="A0A0C3LMB5"/>
<feature type="domain" description="F-box" evidence="1">
    <location>
        <begin position="6"/>
        <end position="49"/>
    </location>
</feature>
<reference evidence="2 3" key="1">
    <citation type="submission" date="2014-04" db="EMBL/GenBank/DDBJ databases">
        <authorList>
            <consortium name="DOE Joint Genome Institute"/>
            <person name="Kuo A."/>
            <person name="Girlanda M."/>
            <person name="Perotto S."/>
            <person name="Kohler A."/>
            <person name="Nagy L.G."/>
            <person name="Floudas D."/>
            <person name="Copeland A."/>
            <person name="Barry K.W."/>
            <person name="Cichocki N."/>
            <person name="Veneault-Fourrey C."/>
            <person name="LaButti K."/>
            <person name="Lindquist E.A."/>
            <person name="Lipzen A."/>
            <person name="Lundell T."/>
            <person name="Morin E."/>
            <person name="Murat C."/>
            <person name="Sun H."/>
            <person name="Tunlid A."/>
            <person name="Henrissat B."/>
            <person name="Grigoriev I.V."/>
            <person name="Hibbett D.S."/>
            <person name="Martin F."/>
            <person name="Nordberg H.P."/>
            <person name="Cantor M.N."/>
            <person name="Hua S.X."/>
        </authorList>
    </citation>
    <scope>NUCLEOTIDE SEQUENCE [LARGE SCALE GENOMIC DNA]</scope>
    <source>
        <strain evidence="2 3">MUT 4182</strain>
    </source>
</reference>
<organism evidence="2 3">
    <name type="scientific">Tulasnella calospora MUT 4182</name>
    <dbReference type="NCBI Taxonomy" id="1051891"/>
    <lineage>
        <taxon>Eukaryota</taxon>
        <taxon>Fungi</taxon>
        <taxon>Dikarya</taxon>
        <taxon>Basidiomycota</taxon>
        <taxon>Agaricomycotina</taxon>
        <taxon>Agaricomycetes</taxon>
        <taxon>Cantharellales</taxon>
        <taxon>Tulasnellaceae</taxon>
        <taxon>Tulasnella</taxon>
    </lineage>
</organism>
<protein>
    <recommendedName>
        <fullName evidence="1">F-box domain-containing protein</fullName>
    </recommendedName>
</protein>
<evidence type="ECO:0000259" key="1">
    <source>
        <dbReference type="Pfam" id="PF12937"/>
    </source>
</evidence>
<proteinExistence type="predicted"/>
<sequence>MPATTINSLPNELLLSVFENVFVEEDSSSAYSTLLKTSRVCRRWGSAAAKVLLSNVEITRRDDALRLIHLLESTSSSTVAERDQPYVERLTVGLGGVDEPKLLDDQLFLRLLSLTPRIRKLNILHQNSLACLPAQLPPLPFLSDVTIAPAGGAPAAMAETTLIQQLPSSVRFLNLPATERTRFVEPAKASCPPAFKLYGLEVQDFPSPSTNWVLGNSAESLQCISAVYFSKLAAIAERHPNLRSVRVLGRLSPAAAKDGFTKFQRLERVEIRDLSAQPALLDTLPATTRYVRFWATPLAGKLTQLIESNKFADLKTVVWDHFTPAMKGPAAERMAAVMKQTMNKLQEVCDLHGVRLKMAERKDGGLRAGLGKDHAYEASLHDSCFQINDESVPSSTPISSLSKLPSRVLRHMQCDNVQIGSHFNAVSPFMDGVPGKWPAIWEDVFEGHGSWLESALPILKTDPLIAARAAVKIPGAFPL</sequence>
<evidence type="ECO:0000313" key="2">
    <source>
        <dbReference type="EMBL" id="KIO22477.1"/>
    </source>
</evidence>
<reference evidence="3" key="2">
    <citation type="submission" date="2015-01" db="EMBL/GenBank/DDBJ databases">
        <title>Evolutionary Origins and Diversification of the Mycorrhizal Mutualists.</title>
        <authorList>
            <consortium name="DOE Joint Genome Institute"/>
            <consortium name="Mycorrhizal Genomics Consortium"/>
            <person name="Kohler A."/>
            <person name="Kuo A."/>
            <person name="Nagy L.G."/>
            <person name="Floudas D."/>
            <person name="Copeland A."/>
            <person name="Barry K.W."/>
            <person name="Cichocki N."/>
            <person name="Veneault-Fourrey C."/>
            <person name="LaButti K."/>
            <person name="Lindquist E.A."/>
            <person name="Lipzen A."/>
            <person name="Lundell T."/>
            <person name="Morin E."/>
            <person name="Murat C."/>
            <person name="Riley R."/>
            <person name="Ohm R."/>
            <person name="Sun H."/>
            <person name="Tunlid A."/>
            <person name="Henrissat B."/>
            <person name="Grigoriev I.V."/>
            <person name="Hibbett D.S."/>
            <person name="Martin F."/>
        </authorList>
    </citation>
    <scope>NUCLEOTIDE SEQUENCE [LARGE SCALE GENOMIC DNA]</scope>
    <source>
        <strain evidence="3">MUT 4182</strain>
    </source>
</reference>
<gene>
    <name evidence="2" type="ORF">M407DRAFT_117237</name>
</gene>
<dbReference type="Gene3D" id="1.20.1280.50">
    <property type="match status" value="1"/>
</dbReference>
<dbReference type="InterPro" id="IPR001810">
    <property type="entry name" value="F-box_dom"/>
</dbReference>
<accession>A0A0C3LMB5</accession>
<dbReference type="Pfam" id="PF12937">
    <property type="entry name" value="F-box-like"/>
    <property type="match status" value="1"/>
</dbReference>
<keyword evidence="3" id="KW-1185">Reference proteome</keyword>
<dbReference type="OrthoDB" id="2522283at2759"/>
<dbReference type="EMBL" id="KN823108">
    <property type="protein sequence ID" value="KIO22477.1"/>
    <property type="molecule type" value="Genomic_DNA"/>
</dbReference>